<dbReference type="InterPro" id="IPR011489">
    <property type="entry name" value="EMI_domain"/>
</dbReference>
<keyword evidence="3" id="KW-0272">Extracellular matrix</keyword>
<dbReference type="PROSITE" id="PS51041">
    <property type="entry name" value="EMI"/>
    <property type="match status" value="1"/>
</dbReference>
<name>A0ABD0Y0J8_UMBPY</name>
<dbReference type="EMBL" id="JAGEUA010000002">
    <property type="protein sequence ID" value="KAL1006861.1"/>
    <property type="molecule type" value="Genomic_DNA"/>
</dbReference>
<gene>
    <name evidence="12" type="ORF">UPYG_G00078190</name>
</gene>
<evidence type="ECO:0000313" key="13">
    <source>
        <dbReference type="Proteomes" id="UP001557470"/>
    </source>
</evidence>
<dbReference type="AlphaFoldDB" id="A0ABD0Y0J8"/>
<evidence type="ECO:0000313" key="12">
    <source>
        <dbReference type="EMBL" id="KAL1006861.1"/>
    </source>
</evidence>
<dbReference type="SMART" id="SM00110">
    <property type="entry name" value="C1Q"/>
    <property type="match status" value="1"/>
</dbReference>
<accession>A0ABD0Y0J8</accession>
<dbReference type="PANTHER" id="PTHR15427:SF5">
    <property type="entry name" value="EMILIN-2"/>
    <property type="match status" value="1"/>
</dbReference>
<evidence type="ECO:0000256" key="3">
    <source>
        <dbReference type="ARBA" id="ARBA00022530"/>
    </source>
</evidence>
<dbReference type="InterPro" id="IPR050392">
    <property type="entry name" value="Collagen/C1q_domain"/>
</dbReference>
<evidence type="ECO:0000256" key="7">
    <source>
        <dbReference type="SAM" id="Coils"/>
    </source>
</evidence>
<reference evidence="12 13" key="1">
    <citation type="submission" date="2024-06" db="EMBL/GenBank/DDBJ databases">
        <authorList>
            <person name="Pan Q."/>
            <person name="Wen M."/>
            <person name="Jouanno E."/>
            <person name="Zahm M."/>
            <person name="Klopp C."/>
            <person name="Cabau C."/>
            <person name="Louis A."/>
            <person name="Berthelot C."/>
            <person name="Parey E."/>
            <person name="Roest Crollius H."/>
            <person name="Montfort J."/>
            <person name="Robinson-Rechavi M."/>
            <person name="Bouchez O."/>
            <person name="Lampietro C."/>
            <person name="Lopez Roques C."/>
            <person name="Donnadieu C."/>
            <person name="Postlethwait J."/>
            <person name="Bobe J."/>
            <person name="Verreycken H."/>
            <person name="Guiguen Y."/>
        </authorList>
    </citation>
    <scope>NUCLEOTIDE SEQUENCE [LARGE SCALE GENOMIC DNA]</scope>
    <source>
        <strain evidence="12">Up_M1</strain>
        <tissue evidence="12">Testis</tissue>
    </source>
</reference>
<keyword evidence="5 7" id="KW-0175">Coiled coil</keyword>
<keyword evidence="2" id="KW-0964">Secreted</keyword>
<feature type="domain" description="EMI" evidence="11">
    <location>
        <begin position="53"/>
        <end position="130"/>
    </location>
</feature>
<dbReference type="Gene3D" id="2.60.120.40">
    <property type="match status" value="1"/>
</dbReference>
<comment type="caution">
    <text evidence="12">The sequence shown here is derived from an EMBL/GenBank/DDBJ whole genome shotgun (WGS) entry which is preliminary data.</text>
</comment>
<proteinExistence type="predicted"/>
<keyword evidence="4 9" id="KW-0732">Signal</keyword>
<dbReference type="PANTHER" id="PTHR15427">
    <property type="entry name" value="EMILIN ELASTIN MICROFIBRIL INTERFACE-LOCATED PROTEIN ELASTIN MICROFIBRIL INTERFACER"/>
    <property type="match status" value="1"/>
</dbReference>
<dbReference type="Pfam" id="PF00386">
    <property type="entry name" value="C1q"/>
    <property type="match status" value="1"/>
</dbReference>
<comment type="subcellular location">
    <subcellularLocation>
        <location evidence="1">Secreted</location>
        <location evidence="1">Extracellular space</location>
        <location evidence="1">Extracellular matrix</location>
    </subcellularLocation>
</comment>
<evidence type="ECO:0000256" key="4">
    <source>
        <dbReference type="ARBA" id="ARBA00022729"/>
    </source>
</evidence>
<dbReference type="SUPFAM" id="SSF49842">
    <property type="entry name" value="TNF-like"/>
    <property type="match status" value="1"/>
</dbReference>
<feature type="compositionally biased region" description="Polar residues" evidence="8">
    <location>
        <begin position="833"/>
        <end position="846"/>
    </location>
</feature>
<feature type="domain" description="C1q" evidence="10">
    <location>
        <begin position="896"/>
        <end position="1060"/>
    </location>
</feature>
<keyword evidence="13" id="KW-1185">Reference proteome</keyword>
<evidence type="ECO:0000256" key="1">
    <source>
        <dbReference type="ARBA" id="ARBA00004498"/>
    </source>
</evidence>
<evidence type="ECO:0000256" key="6">
    <source>
        <dbReference type="ARBA" id="ARBA00023157"/>
    </source>
</evidence>
<organism evidence="12 13">
    <name type="scientific">Umbra pygmaea</name>
    <name type="common">Eastern mudminnow</name>
    <dbReference type="NCBI Taxonomy" id="75934"/>
    <lineage>
        <taxon>Eukaryota</taxon>
        <taxon>Metazoa</taxon>
        <taxon>Chordata</taxon>
        <taxon>Craniata</taxon>
        <taxon>Vertebrata</taxon>
        <taxon>Euteleostomi</taxon>
        <taxon>Actinopterygii</taxon>
        <taxon>Neopterygii</taxon>
        <taxon>Teleostei</taxon>
        <taxon>Protacanthopterygii</taxon>
        <taxon>Esociformes</taxon>
        <taxon>Umbridae</taxon>
        <taxon>Umbra</taxon>
    </lineage>
</organism>
<feature type="coiled-coil region" evidence="7">
    <location>
        <begin position="695"/>
        <end position="722"/>
    </location>
</feature>
<evidence type="ECO:0000259" key="11">
    <source>
        <dbReference type="PROSITE" id="PS51041"/>
    </source>
</evidence>
<protein>
    <recommendedName>
        <fullName evidence="14">Elastin microfibril interfacer 2</fullName>
    </recommendedName>
</protein>
<feature type="region of interest" description="Disordered" evidence="8">
    <location>
        <begin position="173"/>
        <end position="201"/>
    </location>
</feature>
<dbReference type="PROSITE" id="PS50871">
    <property type="entry name" value="C1Q"/>
    <property type="match status" value="1"/>
</dbReference>
<dbReference type="InterPro" id="IPR001073">
    <property type="entry name" value="C1q_dom"/>
</dbReference>
<evidence type="ECO:0000256" key="9">
    <source>
        <dbReference type="SAM" id="SignalP"/>
    </source>
</evidence>
<evidence type="ECO:0008006" key="14">
    <source>
        <dbReference type="Google" id="ProtNLM"/>
    </source>
</evidence>
<feature type="chain" id="PRO_5044868918" description="Elastin microfibril interfacer 2" evidence="9">
    <location>
        <begin position="30"/>
        <end position="1061"/>
    </location>
</feature>
<evidence type="ECO:0000256" key="8">
    <source>
        <dbReference type="SAM" id="MobiDB-lite"/>
    </source>
</evidence>
<dbReference type="InterPro" id="IPR008983">
    <property type="entry name" value="Tumour_necrosis_fac-like_dom"/>
</dbReference>
<feature type="compositionally biased region" description="Gly residues" evidence="8">
    <location>
        <begin position="173"/>
        <end position="182"/>
    </location>
</feature>
<feature type="signal peptide" evidence="9">
    <location>
        <begin position="1"/>
        <end position="29"/>
    </location>
</feature>
<evidence type="ECO:0000259" key="10">
    <source>
        <dbReference type="PROSITE" id="PS50871"/>
    </source>
</evidence>
<evidence type="ECO:0000256" key="2">
    <source>
        <dbReference type="ARBA" id="ARBA00022525"/>
    </source>
</evidence>
<evidence type="ECO:0000256" key="5">
    <source>
        <dbReference type="ARBA" id="ARBA00023054"/>
    </source>
</evidence>
<dbReference type="Pfam" id="PF07546">
    <property type="entry name" value="EMI"/>
    <property type="match status" value="1"/>
</dbReference>
<keyword evidence="6" id="KW-1015">Disulfide bond</keyword>
<dbReference type="Proteomes" id="UP001557470">
    <property type="component" value="Unassembled WGS sequence"/>
</dbReference>
<feature type="region of interest" description="Disordered" evidence="8">
    <location>
        <begin position="825"/>
        <end position="846"/>
    </location>
</feature>
<sequence>MKCVCTRFVLKSVFFPLLLTFPLINGTHSKYNYGFNMFQGSAYTGSEQQRQRNKNWCAYVVHKNVSCAVMGGTESFVQPESIRCPIHQPNCAQQVMYRTQFRPMYKVGYKLVTELEWRCCPGHQGHDCKDLKGIPSRQTVLRPRPNLPPTPSHVPLTHGLGQLAWGQSGHPWGIGGQPGGQVGQEPTGGHPGAQGRSQTTQQLEEEVQRLSQQVLDMQAAMTSLSANLRVDLQEDTSQMLVTLLNNLRQPDSARGEQQSIVLQDYNAMGTEEFTNKINQLTETINTKSNILDNLQARVNHHDGQLRLLMEATPAPPATPPSPANDEALRAYVDAKFHALRDEMMEGMEIKMADLKSSCDYKILSAQEQSEGQENYLSLVELIETKESDLRKEFLDIKEQLSSVLRGDETLTALEELRTDVVRISEAQLKIQPCLHKMPSTDPLLLHVEQLEARLNMSERNLDVHKLFLEETLRGIAEGAADLNMTMEDRIRSMEDKVGKLLVEISSPVSVDQAVLKAQQGEVTSHKTTVQNIEDRLNALDQVCSTKCSSDQPALESIQQNLQVFKNSLERMQLSLIDQTSSLGDMEEFVQGQLLNYTTSLKDVKEELSTLKGHMGGQVGSLSALGLSLSQQSLDLQGQLLNHSASLSVVEKLLEAISGRMEMQESSLSALGQTLSQQTIELLRLQTCCQSSSGPAQEARELLELHLTQRDELRSRLEELGQEVRTEAGHCRTRTEGVALDVARADGRIASLENVCGRLEPISSSLHRIKEGLNMHITGLWNCVSRINNTLKGHTKDIRGLMGSYQKLQSITQDLHLLTTRTENTGVHGGVEQTGHSTDPTSVTQSSGLPVGPLPDGAVPHMIETGEAGAPGIMISSKLPKGADGSMPSIKGFAGAPASPPSTASLKPDMPVISDGRVSFSAGLNLQTRMGFIRFNKVLVNNGGHYNPFTGIFTVPTDGLYLLSAVLTSQRGARVEAVLSVSNRSIQRLDTAGYLPAAGGGVGASTTSCDCGGSASLSLVLSLKQGDRAGLVMFAGKLAISENMEVLSTFSAVFLHPTVSKR</sequence>